<keyword evidence="5" id="KW-1185">Reference proteome</keyword>
<name>A0A1H8UPK0_9BACL</name>
<evidence type="ECO:0000313" key="2">
    <source>
        <dbReference type="EMBL" id="QWU13329.1"/>
    </source>
</evidence>
<protein>
    <submittedName>
        <fullName evidence="3">Uncharacterized protein</fullName>
    </submittedName>
</protein>
<evidence type="ECO:0000256" key="1">
    <source>
        <dbReference type="SAM" id="SignalP"/>
    </source>
</evidence>
<evidence type="ECO:0000313" key="4">
    <source>
        <dbReference type="Proteomes" id="UP000198809"/>
    </source>
</evidence>
<dbReference type="EMBL" id="CP076607">
    <property type="protein sequence ID" value="QWU13329.1"/>
    <property type="molecule type" value="Genomic_DNA"/>
</dbReference>
<dbReference type="STRING" id="1333845.SAMN04487895_11875"/>
<dbReference type="Proteomes" id="UP000683429">
    <property type="component" value="Chromosome"/>
</dbReference>
<dbReference type="EMBL" id="FODH01000018">
    <property type="protein sequence ID" value="SEP04824.1"/>
    <property type="molecule type" value="Genomic_DNA"/>
</dbReference>
<dbReference type="OrthoDB" id="2046657at2"/>
<gene>
    <name evidence="2" type="ORF">KP014_15070</name>
    <name evidence="3" type="ORF">SAMN04487895_11875</name>
</gene>
<feature type="signal peptide" evidence="1">
    <location>
        <begin position="1"/>
        <end position="20"/>
    </location>
</feature>
<reference evidence="3 4" key="1">
    <citation type="submission" date="2016-10" db="EMBL/GenBank/DDBJ databases">
        <authorList>
            <person name="de Groot N.N."/>
        </authorList>
    </citation>
    <scope>NUCLEOTIDE SEQUENCE [LARGE SCALE GENOMIC DNA]</scope>
    <source>
        <strain evidence="3 4">CGMCC 1.10238</strain>
    </source>
</reference>
<keyword evidence="1" id="KW-0732">Signal</keyword>
<dbReference type="Proteomes" id="UP000198809">
    <property type="component" value="Unassembled WGS sequence"/>
</dbReference>
<sequence length="160" mass="17175">MITIKRLGTVSAISATLLMAGCGFIDDGKDKMYGSNADIVQEGDSFSYTSQTGSTSTRIADLEFEGFSGTETIWSLDAEKKADLRIDYSLTVDKGEFKVVLVTPSDRAVTIEEGSVGGISIVTLDKGRNRIKFVGVRTAGKVEMHLQAGNAIKITNVSNR</sequence>
<evidence type="ECO:0000313" key="5">
    <source>
        <dbReference type="Proteomes" id="UP000683429"/>
    </source>
</evidence>
<feature type="chain" id="PRO_5038749405" evidence="1">
    <location>
        <begin position="21"/>
        <end position="160"/>
    </location>
</feature>
<dbReference type="PROSITE" id="PS51257">
    <property type="entry name" value="PROKAR_LIPOPROTEIN"/>
    <property type="match status" value="1"/>
</dbReference>
<organism evidence="3 4">
    <name type="scientific">Paenibacillus sophorae</name>
    <dbReference type="NCBI Taxonomy" id="1333845"/>
    <lineage>
        <taxon>Bacteria</taxon>
        <taxon>Bacillati</taxon>
        <taxon>Bacillota</taxon>
        <taxon>Bacilli</taxon>
        <taxon>Bacillales</taxon>
        <taxon>Paenibacillaceae</taxon>
        <taxon>Paenibacillus</taxon>
    </lineage>
</organism>
<evidence type="ECO:0000313" key="3">
    <source>
        <dbReference type="EMBL" id="SEP04824.1"/>
    </source>
</evidence>
<proteinExistence type="predicted"/>
<accession>A0A1H8UPK0</accession>
<reference evidence="2 5" key="2">
    <citation type="submission" date="2021-06" db="EMBL/GenBank/DDBJ databases">
        <title>Whole genome sequence of Paenibacillus sophorae DSM23020 for comparative genomics.</title>
        <authorList>
            <person name="Kim M.-J."/>
            <person name="Lee G."/>
            <person name="Shin J.-H."/>
        </authorList>
    </citation>
    <scope>NUCLEOTIDE SEQUENCE [LARGE SCALE GENOMIC DNA]</scope>
    <source>
        <strain evidence="2 5">DSM 23020</strain>
    </source>
</reference>
<dbReference type="RefSeq" id="WP_036605072.1">
    <property type="nucleotide sequence ID" value="NZ_CP076607.1"/>
</dbReference>
<dbReference type="AlphaFoldDB" id="A0A1H8UPK0"/>